<dbReference type="RefSeq" id="XP_002910776.1">
    <property type="nucleotide sequence ID" value="XM_002910730.1"/>
</dbReference>
<sequence length="155" mass="17212">MSENAYNASEPVLNEDPQGDDVGSLAPSVVLPRPRSKNTAGKAPYYLKPSRKTKFIHRSSFPKLEHRRRDRQLAARAAGYAAIARTKYRSVVSRLQQLSNTFFDIDDVLNDDDRDNTDKLNHISMLIQNELGADCIWDSGDSDCASLGGIPSDSE</sequence>
<proteinExistence type="predicted"/>
<keyword evidence="3" id="KW-1185">Reference proteome</keyword>
<dbReference type="KEGG" id="cci:CC1G_14754"/>
<protein>
    <submittedName>
        <fullName evidence="2">Uncharacterized protein</fullName>
    </submittedName>
</protein>
<dbReference type="GeneID" id="9379727"/>
<organism evidence="2 3">
    <name type="scientific">Coprinopsis cinerea (strain Okayama-7 / 130 / ATCC MYA-4618 / FGSC 9003)</name>
    <name type="common">Inky cap fungus</name>
    <name type="synonym">Hormographiella aspergillata</name>
    <dbReference type="NCBI Taxonomy" id="240176"/>
    <lineage>
        <taxon>Eukaryota</taxon>
        <taxon>Fungi</taxon>
        <taxon>Dikarya</taxon>
        <taxon>Basidiomycota</taxon>
        <taxon>Agaricomycotina</taxon>
        <taxon>Agaricomycetes</taxon>
        <taxon>Agaricomycetidae</taxon>
        <taxon>Agaricales</taxon>
        <taxon>Agaricineae</taxon>
        <taxon>Psathyrellaceae</taxon>
        <taxon>Coprinopsis</taxon>
    </lineage>
</organism>
<dbReference type="VEuPathDB" id="FungiDB:CC1G_14754"/>
<evidence type="ECO:0000313" key="3">
    <source>
        <dbReference type="Proteomes" id="UP000001861"/>
    </source>
</evidence>
<feature type="region of interest" description="Disordered" evidence="1">
    <location>
        <begin position="1"/>
        <end position="44"/>
    </location>
</feature>
<accession>D6RNL7</accession>
<dbReference type="Proteomes" id="UP000001861">
    <property type="component" value="Unassembled WGS sequence"/>
</dbReference>
<dbReference type="HOGENOM" id="CLU_1481914_0_0_1"/>
<comment type="caution">
    <text evidence="2">The sequence shown here is derived from an EMBL/GenBank/DDBJ whole genome shotgun (WGS) entry which is preliminary data.</text>
</comment>
<gene>
    <name evidence="2" type="ORF">CC1G_14754</name>
</gene>
<name>D6RNL7_COPC7</name>
<evidence type="ECO:0000256" key="1">
    <source>
        <dbReference type="SAM" id="MobiDB-lite"/>
    </source>
</evidence>
<dbReference type="AlphaFoldDB" id="D6RNL7"/>
<dbReference type="InParanoid" id="D6RNL7"/>
<reference evidence="2 3" key="1">
    <citation type="journal article" date="2010" name="Proc. Natl. Acad. Sci. U.S.A.">
        <title>Insights into evolution of multicellular fungi from the assembled chromosomes of the mushroom Coprinopsis cinerea (Coprinus cinereus).</title>
        <authorList>
            <person name="Stajich J.E."/>
            <person name="Wilke S.K."/>
            <person name="Ahren D."/>
            <person name="Au C.H."/>
            <person name="Birren B.W."/>
            <person name="Borodovsky M."/>
            <person name="Burns C."/>
            <person name="Canback B."/>
            <person name="Casselton L.A."/>
            <person name="Cheng C.K."/>
            <person name="Deng J."/>
            <person name="Dietrich F.S."/>
            <person name="Fargo D.C."/>
            <person name="Farman M.L."/>
            <person name="Gathman A.C."/>
            <person name="Goldberg J."/>
            <person name="Guigo R."/>
            <person name="Hoegger P.J."/>
            <person name="Hooker J.B."/>
            <person name="Huggins A."/>
            <person name="James T.Y."/>
            <person name="Kamada T."/>
            <person name="Kilaru S."/>
            <person name="Kodira C."/>
            <person name="Kues U."/>
            <person name="Kupfer D."/>
            <person name="Kwan H.S."/>
            <person name="Lomsadze A."/>
            <person name="Li W."/>
            <person name="Lilly W.W."/>
            <person name="Ma L.J."/>
            <person name="Mackey A.J."/>
            <person name="Manning G."/>
            <person name="Martin F."/>
            <person name="Muraguchi H."/>
            <person name="Natvig D.O."/>
            <person name="Palmerini H."/>
            <person name="Ramesh M.A."/>
            <person name="Rehmeyer C.J."/>
            <person name="Roe B.A."/>
            <person name="Shenoy N."/>
            <person name="Stanke M."/>
            <person name="Ter-Hovhannisyan V."/>
            <person name="Tunlid A."/>
            <person name="Velagapudi R."/>
            <person name="Vision T.J."/>
            <person name="Zeng Q."/>
            <person name="Zolan M.E."/>
            <person name="Pukkila P.J."/>
        </authorList>
    </citation>
    <scope>NUCLEOTIDE SEQUENCE [LARGE SCALE GENOMIC DNA]</scope>
    <source>
        <strain evidence="3">Okayama-7 / 130 / ATCC MYA-4618 / FGSC 9003</strain>
    </source>
</reference>
<evidence type="ECO:0000313" key="2">
    <source>
        <dbReference type="EMBL" id="EFI27282.1"/>
    </source>
</evidence>
<dbReference type="EMBL" id="AACS02000007">
    <property type="protein sequence ID" value="EFI27282.1"/>
    <property type="molecule type" value="Genomic_DNA"/>
</dbReference>